<reference evidence="2" key="1">
    <citation type="journal article" date="2015" name="Nature">
        <title>Complex archaea that bridge the gap between prokaryotes and eukaryotes.</title>
        <authorList>
            <person name="Spang A."/>
            <person name="Saw J.H."/>
            <person name="Jorgensen S.L."/>
            <person name="Zaremba-Niedzwiedzka K."/>
            <person name="Martijn J."/>
            <person name="Lind A.E."/>
            <person name="van Eijk R."/>
            <person name="Schleper C."/>
            <person name="Guy L."/>
            <person name="Ettema T.J."/>
        </authorList>
    </citation>
    <scope>NUCLEOTIDE SEQUENCE</scope>
</reference>
<accession>A0A0F9TAX1</accession>
<protein>
    <recommendedName>
        <fullName evidence="3">Cation-transporting P-type ATPase C-terminal domain-containing protein</fullName>
    </recommendedName>
</protein>
<organism evidence="2">
    <name type="scientific">marine sediment metagenome</name>
    <dbReference type="NCBI Taxonomy" id="412755"/>
    <lineage>
        <taxon>unclassified sequences</taxon>
        <taxon>metagenomes</taxon>
        <taxon>ecological metagenomes</taxon>
    </lineage>
</organism>
<proteinExistence type="predicted"/>
<evidence type="ECO:0000313" key="2">
    <source>
        <dbReference type="EMBL" id="KKN76299.1"/>
    </source>
</evidence>
<feature type="transmembrane region" description="Helical" evidence="1">
    <location>
        <begin position="12"/>
        <end position="33"/>
    </location>
</feature>
<evidence type="ECO:0000256" key="1">
    <source>
        <dbReference type="SAM" id="Phobius"/>
    </source>
</evidence>
<keyword evidence="1" id="KW-0472">Membrane</keyword>
<name>A0A0F9TAX1_9ZZZZ</name>
<sequence length="84" mass="9405">MDAFIKKRFGILLLIVIGGLALPLGELIVASPIPIMWKWYMGTILTAGLLFGEEYVRHQFKIAKEDVPEKPERSLPALPVLPPH</sequence>
<evidence type="ECO:0008006" key="3">
    <source>
        <dbReference type="Google" id="ProtNLM"/>
    </source>
</evidence>
<dbReference type="AlphaFoldDB" id="A0A0F9TAX1"/>
<feature type="transmembrane region" description="Helical" evidence="1">
    <location>
        <begin position="39"/>
        <end position="56"/>
    </location>
</feature>
<comment type="caution">
    <text evidence="2">The sequence shown here is derived from an EMBL/GenBank/DDBJ whole genome shotgun (WGS) entry which is preliminary data.</text>
</comment>
<gene>
    <name evidence="2" type="ORF">LCGC14_0371510</name>
</gene>
<keyword evidence="1" id="KW-0812">Transmembrane</keyword>
<dbReference type="EMBL" id="LAZR01000297">
    <property type="protein sequence ID" value="KKN76299.1"/>
    <property type="molecule type" value="Genomic_DNA"/>
</dbReference>
<keyword evidence="1" id="KW-1133">Transmembrane helix</keyword>